<accession>A0AAD8CSP2</accession>
<dbReference type="InterPro" id="IPR003599">
    <property type="entry name" value="Ig_sub"/>
</dbReference>
<feature type="domain" description="Ig-like" evidence="5">
    <location>
        <begin position="17"/>
        <end position="101"/>
    </location>
</feature>
<dbReference type="SUPFAM" id="SSF48726">
    <property type="entry name" value="Immunoglobulin"/>
    <property type="match status" value="4"/>
</dbReference>
<proteinExistence type="predicted"/>
<dbReference type="InterPro" id="IPR013783">
    <property type="entry name" value="Ig-like_fold"/>
</dbReference>
<keyword evidence="3" id="KW-1133">Transmembrane helix</keyword>
<keyword evidence="4" id="KW-0732">Signal</keyword>
<gene>
    <name evidence="6" type="ORF">AOXY_G28252</name>
</gene>
<dbReference type="PANTHER" id="PTHR14334">
    <property type="entry name" value="B-CELL ANTIGEN RECEPTOR COMPLEX-ASSOCIATED PROTEIN"/>
    <property type="match status" value="1"/>
</dbReference>
<dbReference type="Proteomes" id="UP001230051">
    <property type="component" value="Unassembled WGS sequence"/>
</dbReference>
<evidence type="ECO:0000256" key="1">
    <source>
        <dbReference type="ARBA" id="ARBA00023319"/>
    </source>
</evidence>
<feature type="domain" description="Ig-like" evidence="5">
    <location>
        <begin position="127"/>
        <end position="218"/>
    </location>
</feature>
<sequence>MLLRLILLFYTLQVADAGLFQYPPLVRVEVGSSVNLTCDIEDMSGKCFSVIWFKLRSKSIPTLETYQSVRPGGSLAGNEIEKTCSLNLNNAQVNDSGTYYCAFIRSSSMYLGNGSTLVIRERSDDRAYIEILTPSDGEVQSSGAATLVCLVFGVSEQARVYWVIEHGLTDSGSGDSSESTPDFIRNQITIPGEVWSSGAVCTCVVKTESGRNMSKSVSKTVADAGLFQYPPLVRVEVGSSVNLTCDIGDFSSVKCFTVIWFKLRLKSIPTLETYHNVRPGGSFVGNEIKKTCSLNLNNAQVDDSGTYYCGLISSSAIYLGNGSTLVIRNKKAERSDHRAYIEILTPSDGEVQSSGAATLVCLVFGVSEPARVYWVIEHELTDSRSRDSSESTPDFIRNQITIPGEVWSSGSVCTCVVETESGRNMSKSASKTGSGACPLFLYGSLAAASFLLITLLITLVICYRRHKPDAHLANEREDVRQTPVRSKKQTTGQCENTGSGGRRARPKIRSAEQDDVQYASLQFEARGRRK</sequence>
<dbReference type="GO" id="GO:0030183">
    <property type="term" value="P:B cell differentiation"/>
    <property type="evidence" value="ECO:0007669"/>
    <property type="project" value="TreeGrafter"/>
</dbReference>
<dbReference type="InterPro" id="IPR036179">
    <property type="entry name" value="Ig-like_dom_sf"/>
</dbReference>
<feature type="transmembrane region" description="Helical" evidence="3">
    <location>
        <begin position="439"/>
        <end position="463"/>
    </location>
</feature>
<dbReference type="GO" id="GO:0050853">
    <property type="term" value="P:B cell receptor signaling pathway"/>
    <property type="evidence" value="ECO:0007669"/>
    <property type="project" value="TreeGrafter"/>
</dbReference>
<dbReference type="PANTHER" id="PTHR14334:SF1">
    <property type="entry name" value="B-CELL ANTIGEN RECEPTOR COMPLEX-ASSOCIATED PROTEIN ALPHA CHAIN"/>
    <property type="match status" value="1"/>
</dbReference>
<feature type="signal peptide" evidence="4">
    <location>
        <begin position="1"/>
        <end position="17"/>
    </location>
</feature>
<keyword evidence="7" id="KW-1185">Reference proteome</keyword>
<dbReference type="InterPro" id="IPR003598">
    <property type="entry name" value="Ig_sub2"/>
</dbReference>
<dbReference type="InterPro" id="IPR007110">
    <property type="entry name" value="Ig-like_dom"/>
</dbReference>
<dbReference type="CDD" id="cd00099">
    <property type="entry name" value="IgV"/>
    <property type="match status" value="1"/>
</dbReference>
<dbReference type="Gene3D" id="2.60.40.10">
    <property type="entry name" value="Immunoglobulins"/>
    <property type="match status" value="4"/>
</dbReference>
<evidence type="ECO:0000256" key="2">
    <source>
        <dbReference type="SAM" id="MobiDB-lite"/>
    </source>
</evidence>
<name>A0AAD8CSP2_ACIOX</name>
<protein>
    <recommendedName>
        <fullName evidence="5">Ig-like domain-containing protein</fullName>
    </recommendedName>
</protein>
<evidence type="ECO:0000313" key="6">
    <source>
        <dbReference type="EMBL" id="KAK1154723.1"/>
    </source>
</evidence>
<evidence type="ECO:0000259" key="5">
    <source>
        <dbReference type="PROSITE" id="PS50835"/>
    </source>
</evidence>
<dbReference type="GO" id="GO:0009897">
    <property type="term" value="C:external side of plasma membrane"/>
    <property type="evidence" value="ECO:0007669"/>
    <property type="project" value="TreeGrafter"/>
</dbReference>
<keyword evidence="3" id="KW-0472">Membrane</keyword>
<keyword evidence="3" id="KW-0812">Transmembrane</keyword>
<dbReference type="SMART" id="SM00409">
    <property type="entry name" value="IG"/>
    <property type="match status" value="4"/>
</dbReference>
<feature type="chain" id="PRO_5042185109" description="Ig-like domain-containing protein" evidence="4">
    <location>
        <begin position="18"/>
        <end position="530"/>
    </location>
</feature>
<dbReference type="AlphaFoldDB" id="A0AAD8CSP2"/>
<dbReference type="SMART" id="SM00408">
    <property type="entry name" value="IGc2"/>
    <property type="match status" value="2"/>
</dbReference>
<organism evidence="6 7">
    <name type="scientific">Acipenser oxyrinchus oxyrinchus</name>
    <dbReference type="NCBI Taxonomy" id="40147"/>
    <lineage>
        <taxon>Eukaryota</taxon>
        <taxon>Metazoa</taxon>
        <taxon>Chordata</taxon>
        <taxon>Craniata</taxon>
        <taxon>Vertebrata</taxon>
        <taxon>Euteleostomi</taxon>
        <taxon>Actinopterygii</taxon>
        <taxon>Chondrostei</taxon>
        <taxon>Acipenseriformes</taxon>
        <taxon>Acipenseridae</taxon>
        <taxon>Acipenser</taxon>
    </lineage>
</organism>
<dbReference type="Pfam" id="PF07686">
    <property type="entry name" value="V-set"/>
    <property type="match status" value="2"/>
</dbReference>
<feature type="region of interest" description="Disordered" evidence="2">
    <location>
        <begin position="474"/>
        <end position="515"/>
    </location>
</feature>
<evidence type="ECO:0000313" key="7">
    <source>
        <dbReference type="Proteomes" id="UP001230051"/>
    </source>
</evidence>
<dbReference type="PROSITE" id="PS50835">
    <property type="entry name" value="IG_LIKE"/>
    <property type="match status" value="4"/>
</dbReference>
<feature type="domain" description="Ig-like" evidence="5">
    <location>
        <begin position="224"/>
        <end position="309"/>
    </location>
</feature>
<evidence type="ECO:0000256" key="4">
    <source>
        <dbReference type="SAM" id="SignalP"/>
    </source>
</evidence>
<evidence type="ECO:0000256" key="3">
    <source>
        <dbReference type="SAM" id="Phobius"/>
    </source>
</evidence>
<dbReference type="SMART" id="SM00406">
    <property type="entry name" value="IGv"/>
    <property type="match status" value="2"/>
</dbReference>
<keyword evidence="1" id="KW-0393">Immunoglobulin domain</keyword>
<feature type="domain" description="Ig-like" evidence="5">
    <location>
        <begin position="339"/>
        <end position="430"/>
    </location>
</feature>
<comment type="caution">
    <text evidence="6">The sequence shown here is derived from an EMBL/GenBank/DDBJ whole genome shotgun (WGS) entry which is preliminary data.</text>
</comment>
<dbReference type="GO" id="GO:0019815">
    <property type="term" value="C:B cell receptor complex"/>
    <property type="evidence" value="ECO:0007669"/>
    <property type="project" value="TreeGrafter"/>
</dbReference>
<reference evidence="6" key="1">
    <citation type="submission" date="2022-02" db="EMBL/GenBank/DDBJ databases">
        <title>Atlantic sturgeon de novo genome assembly.</title>
        <authorList>
            <person name="Stock M."/>
            <person name="Klopp C."/>
            <person name="Guiguen Y."/>
            <person name="Cabau C."/>
            <person name="Parinello H."/>
            <person name="Santidrian Yebra-Pimentel E."/>
            <person name="Kuhl H."/>
            <person name="Dirks R.P."/>
            <person name="Guessner J."/>
            <person name="Wuertz S."/>
            <person name="Du K."/>
            <person name="Schartl M."/>
        </authorList>
    </citation>
    <scope>NUCLEOTIDE SEQUENCE</scope>
    <source>
        <strain evidence="6">STURGEONOMICS-FGT-2020</strain>
        <tissue evidence="6">Whole blood</tissue>
    </source>
</reference>
<dbReference type="EMBL" id="JAGXEW010000034">
    <property type="protein sequence ID" value="KAK1154723.1"/>
    <property type="molecule type" value="Genomic_DNA"/>
</dbReference>
<dbReference type="InterPro" id="IPR013106">
    <property type="entry name" value="Ig_V-set"/>
</dbReference>